<sequence>MVVASNAPIVVAVDGSDEALRAVRWAAAEAVREAAPLSVVSVVEPFIAPFGQNVAGWVEAEQYVEAARGLAQGTVDVALDLVAEIAPAVSADGEVIDGRPALVLRELSSRARMIVVGRRGKGGVVGQLLGSVSSDIAAHSNCPVVVVGERLPESGPVVVGVDGSPASTGAITQAFVHADMLGTSLVAVHSYGGFAGDAFYGQGAEVLRRLNDEAVQSLGSQLAGYREDHPDVTVTPFISASPAASAIVEAAGDARLIVVGSRGRGGFRGLLLGSTSHAVLHVAPCPVLVVH</sequence>
<dbReference type="PANTHER" id="PTHR46268:SF6">
    <property type="entry name" value="UNIVERSAL STRESS PROTEIN UP12"/>
    <property type="match status" value="1"/>
</dbReference>
<dbReference type="PRINTS" id="PR01438">
    <property type="entry name" value="UNVRSLSTRESS"/>
</dbReference>
<dbReference type="Pfam" id="PF00582">
    <property type="entry name" value="Usp"/>
    <property type="match status" value="2"/>
</dbReference>
<evidence type="ECO:0000256" key="1">
    <source>
        <dbReference type="ARBA" id="ARBA00008791"/>
    </source>
</evidence>
<dbReference type="Proteomes" id="UP001059836">
    <property type="component" value="Chromosome"/>
</dbReference>
<comment type="similarity">
    <text evidence="1">Belongs to the universal stress protein A family.</text>
</comment>
<dbReference type="InterPro" id="IPR014729">
    <property type="entry name" value="Rossmann-like_a/b/a_fold"/>
</dbReference>
<feature type="domain" description="UspA" evidence="2">
    <location>
        <begin position="156"/>
        <end position="291"/>
    </location>
</feature>
<organism evidence="3 4">
    <name type="scientific">Gordonia pseudamarae</name>
    <dbReference type="NCBI Taxonomy" id="2831662"/>
    <lineage>
        <taxon>Bacteria</taxon>
        <taxon>Bacillati</taxon>
        <taxon>Actinomycetota</taxon>
        <taxon>Actinomycetes</taxon>
        <taxon>Mycobacteriales</taxon>
        <taxon>Gordoniaceae</taxon>
        <taxon>Gordonia</taxon>
    </lineage>
</organism>
<feature type="domain" description="UspA" evidence="2">
    <location>
        <begin position="8"/>
        <end position="147"/>
    </location>
</feature>
<dbReference type="SUPFAM" id="SSF52402">
    <property type="entry name" value="Adenine nucleotide alpha hydrolases-like"/>
    <property type="match status" value="2"/>
</dbReference>
<dbReference type="EMBL" id="CP045809">
    <property type="protein sequence ID" value="QHN35223.1"/>
    <property type="molecule type" value="Genomic_DNA"/>
</dbReference>
<dbReference type="RefSeq" id="WP_213249248.1">
    <property type="nucleotide sequence ID" value="NZ_CP045806.1"/>
</dbReference>
<accession>A0ABX6IH80</accession>
<evidence type="ECO:0000313" key="4">
    <source>
        <dbReference type="Proteomes" id="UP001059836"/>
    </source>
</evidence>
<proteinExistence type="inferred from homology"/>
<dbReference type="InterPro" id="IPR006015">
    <property type="entry name" value="Universal_stress_UspA"/>
</dbReference>
<gene>
    <name evidence="3" type="ORF">GII31_10315</name>
</gene>
<reference evidence="3" key="1">
    <citation type="journal article" date="2021" name="Nat. Microbiol.">
        <title>Cocultivation of an ultrasmall environmental parasitic bacterium with lytic ability against bacteria associated with wastewater foams.</title>
        <authorList>
            <person name="Batinovic S."/>
            <person name="Rose J.J.A."/>
            <person name="Ratcliffe J."/>
            <person name="Seviour R.J."/>
            <person name="Petrovski S."/>
        </authorList>
    </citation>
    <scope>NUCLEOTIDE SEQUENCE</scope>
    <source>
        <strain evidence="3">CON9</strain>
    </source>
</reference>
<dbReference type="InterPro" id="IPR006016">
    <property type="entry name" value="UspA"/>
</dbReference>
<evidence type="ECO:0000259" key="2">
    <source>
        <dbReference type="Pfam" id="PF00582"/>
    </source>
</evidence>
<protein>
    <submittedName>
        <fullName evidence="3">Universal stress protein</fullName>
    </submittedName>
</protein>
<evidence type="ECO:0000313" key="3">
    <source>
        <dbReference type="EMBL" id="QHN35223.1"/>
    </source>
</evidence>
<dbReference type="PANTHER" id="PTHR46268">
    <property type="entry name" value="STRESS RESPONSE PROTEIN NHAX"/>
    <property type="match status" value="1"/>
</dbReference>
<keyword evidence="4" id="KW-1185">Reference proteome</keyword>
<dbReference type="Gene3D" id="3.40.50.620">
    <property type="entry name" value="HUPs"/>
    <property type="match status" value="2"/>
</dbReference>
<name>A0ABX6IH80_9ACTN</name>